<evidence type="ECO:0000256" key="10">
    <source>
        <dbReference type="SAM" id="SignalP"/>
    </source>
</evidence>
<evidence type="ECO:0000256" key="6">
    <source>
        <dbReference type="ARBA" id="ARBA00023136"/>
    </source>
</evidence>
<dbReference type="AlphaFoldDB" id="A0A1G8DE22"/>
<dbReference type="Proteomes" id="UP000181870">
    <property type="component" value="Unassembled WGS sequence"/>
</dbReference>
<dbReference type="InterPro" id="IPR039426">
    <property type="entry name" value="TonB-dep_rcpt-like"/>
</dbReference>
<comment type="subcellular location">
    <subcellularLocation>
        <location evidence="1 8">Cell outer membrane</location>
        <topology evidence="1 8">Multi-pass membrane protein</topology>
    </subcellularLocation>
</comment>
<evidence type="ECO:0000256" key="5">
    <source>
        <dbReference type="ARBA" id="ARBA00023077"/>
    </source>
</evidence>
<evidence type="ECO:0000256" key="3">
    <source>
        <dbReference type="ARBA" id="ARBA00022452"/>
    </source>
</evidence>
<evidence type="ECO:0000313" key="13">
    <source>
        <dbReference type="EMBL" id="SDH55873.1"/>
    </source>
</evidence>
<dbReference type="EMBL" id="FNDO01000008">
    <property type="protein sequence ID" value="SDH55873.1"/>
    <property type="molecule type" value="Genomic_DNA"/>
</dbReference>
<reference evidence="13 14" key="1">
    <citation type="submission" date="2016-10" db="EMBL/GenBank/DDBJ databases">
        <authorList>
            <person name="de Groot N.N."/>
        </authorList>
    </citation>
    <scope>NUCLEOTIDE SEQUENCE [LARGE SCALE GENOMIC DNA]</scope>
    <source>
        <strain evidence="13 14">NLAE-zl-C57</strain>
    </source>
</reference>
<organism evidence="13 14">
    <name type="scientific">Bacteroides ovatus</name>
    <dbReference type="NCBI Taxonomy" id="28116"/>
    <lineage>
        <taxon>Bacteria</taxon>
        <taxon>Pseudomonadati</taxon>
        <taxon>Bacteroidota</taxon>
        <taxon>Bacteroidia</taxon>
        <taxon>Bacteroidales</taxon>
        <taxon>Bacteroidaceae</taxon>
        <taxon>Bacteroides</taxon>
    </lineage>
</organism>
<feature type="chain" id="PRO_5010353729" evidence="10">
    <location>
        <begin position="33"/>
        <end position="1065"/>
    </location>
</feature>
<dbReference type="Pfam" id="PF07715">
    <property type="entry name" value="Plug"/>
    <property type="match status" value="1"/>
</dbReference>
<dbReference type="InterPro" id="IPR008969">
    <property type="entry name" value="CarboxyPept-like_regulatory"/>
</dbReference>
<dbReference type="InterPro" id="IPR012910">
    <property type="entry name" value="Plug_dom"/>
</dbReference>
<dbReference type="InterPro" id="IPR000531">
    <property type="entry name" value="Beta-barrel_TonB"/>
</dbReference>
<dbReference type="PROSITE" id="PS52016">
    <property type="entry name" value="TONB_DEPENDENT_REC_3"/>
    <property type="match status" value="1"/>
</dbReference>
<dbReference type="GO" id="GO:0009279">
    <property type="term" value="C:cell outer membrane"/>
    <property type="evidence" value="ECO:0007669"/>
    <property type="project" value="UniProtKB-SubCell"/>
</dbReference>
<dbReference type="SUPFAM" id="SSF49464">
    <property type="entry name" value="Carboxypeptidase regulatory domain-like"/>
    <property type="match status" value="1"/>
</dbReference>
<evidence type="ECO:0000313" key="14">
    <source>
        <dbReference type="Proteomes" id="UP000181870"/>
    </source>
</evidence>
<evidence type="ECO:0000256" key="7">
    <source>
        <dbReference type="ARBA" id="ARBA00023237"/>
    </source>
</evidence>
<feature type="domain" description="TonB-dependent receptor plug" evidence="12">
    <location>
        <begin position="152"/>
        <end position="264"/>
    </location>
</feature>
<evidence type="ECO:0000256" key="8">
    <source>
        <dbReference type="PROSITE-ProRule" id="PRU01360"/>
    </source>
</evidence>
<evidence type="ECO:0000256" key="2">
    <source>
        <dbReference type="ARBA" id="ARBA00022448"/>
    </source>
</evidence>
<feature type="domain" description="TonB-dependent receptor-like beta-barrel" evidence="11">
    <location>
        <begin position="472"/>
        <end position="1027"/>
    </location>
</feature>
<dbReference type="Gene3D" id="2.60.40.1120">
    <property type="entry name" value="Carboxypeptidase-like, regulatory domain"/>
    <property type="match status" value="1"/>
</dbReference>
<keyword evidence="3 8" id="KW-1134">Transmembrane beta strand</keyword>
<feature type="signal peptide" evidence="10">
    <location>
        <begin position="1"/>
        <end position="32"/>
    </location>
</feature>
<evidence type="ECO:0000256" key="9">
    <source>
        <dbReference type="RuleBase" id="RU003357"/>
    </source>
</evidence>
<evidence type="ECO:0000259" key="12">
    <source>
        <dbReference type="Pfam" id="PF07715"/>
    </source>
</evidence>
<evidence type="ECO:0000256" key="4">
    <source>
        <dbReference type="ARBA" id="ARBA00022692"/>
    </source>
</evidence>
<dbReference type="SUPFAM" id="SSF56935">
    <property type="entry name" value="Porins"/>
    <property type="match status" value="1"/>
</dbReference>
<keyword evidence="2 8" id="KW-0813">Transport</keyword>
<name>A0A1G8DE22_BACOV</name>
<dbReference type="InterPro" id="IPR036942">
    <property type="entry name" value="Beta-barrel_TonB_sf"/>
</dbReference>
<dbReference type="RefSeq" id="WP_074636425.1">
    <property type="nucleotide sequence ID" value="NZ_FNDO01000008.1"/>
</dbReference>
<gene>
    <name evidence="13" type="ORF">SAMN05192582_100812</name>
</gene>
<dbReference type="Pfam" id="PF13715">
    <property type="entry name" value="CarbopepD_reg_2"/>
    <property type="match status" value="1"/>
</dbReference>
<keyword evidence="10" id="KW-0732">Signal</keyword>
<dbReference type="NCBIfam" id="TIGR04056">
    <property type="entry name" value="OMP_RagA_SusC"/>
    <property type="match status" value="1"/>
</dbReference>
<dbReference type="InterPro" id="IPR037066">
    <property type="entry name" value="Plug_dom_sf"/>
</dbReference>
<evidence type="ECO:0000259" key="11">
    <source>
        <dbReference type="Pfam" id="PF00593"/>
    </source>
</evidence>
<accession>A0A1G8DE22</accession>
<sequence length="1065" mass="120993">MKKKCLMLKFNRRSTYFICYLFVNLWFPNAFSEDSMGTTWIGSSGVRTSEVSLDVLQQEKRNIKGTVRDEAGEPLIGVSITVSNAMTGTITDVNGNYSILITGGETELKFSYVGYQSYTVKISRKNVINVTLKEDVTSLQDVVIVGYSSQKKETITGAISAVKTKDLLQSPQANISNSLTGRMPGLLSVQRSGEPGKDASTLRIRGIGSFATSNSEDLQAPLVMVDGIETPSYNNIDPNEIESISILKDASATAVYGVRGANGVLLITTKRGDIGKPKVSLSSSVSMTSFPFLRENMNSYEYTSSFNKALAYDSYVTGGYNPKFSDEDIELYRTGADPIFHPSIDWYDEMLKKYSWETRTNLNISGGSERIKYFFSLGYLTQNGMYNTDIYDPGYDTQIKYRRYNMRSNFDINITKRLKASFDVSAQLDDRRYPNWDTPLFMEMLSSTLPYITPGIIDNKIVVMPRQTNVSFSPYAAFNSGWHKDFGNNLNGSLRLTYDLGFITKGLNARGVISYKNYNTQSQRYNETGISYEALNIKNEETGESYVLMPMGEPSQMQFSEGVTKNHRVYIEFGLEYARTFKNHNITALLLYNQSKYYDPDLEFLIPNGYQGIVGRITYNFKSRYLAEFNIGYNGTENFAPGKRFGVFPAYSLGWVVTEESFFPQNQYLTFMKIRGSYGVVGNDKIGGDRFLYRPTSYSYGGKYHWGEDGSTYQAYQGAYEGKLGNPDLTWEKAHKMNIGADIKFLNDHLSFSFDYFQERRSNILANRGTVPTIVGANFPAYNLGKMKNGGLEFELAYNNKNGDFNYYAKVNYTYAHNEIEYMDEAVWPYDYQYRTGHRFGQNFGYVADGLFNSWEEVNNPYRPVYQWNNNKIQPGDIRYVDINGDGKINDQDQVPIGYSNFPEKTFGLVLGGEYKGFDFSILFQGAANVSTWPSRRSTQGFYTNTNAGKALLKSWSLERWENGQEIIYPRMSASNNAHNYVQSTYWLENANYLRLKNMEIGYTFRNKGLQRIGISSVRLYLNGNNLLTWSDLYQGEDPEFPNGEANSEPYPVTRVYNLGFNVNF</sequence>
<dbReference type="InterPro" id="IPR023997">
    <property type="entry name" value="TonB-dep_OMP_SusC/RagA_CS"/>
</dbReference>
<keyword evidence="5 9" id="KW-0798">TonB box</keyword>
<proteinExistence type="inferred from homology"/>
<dbReference type="FunFam" id="2.170.130.10:FF:000003">
    <property type="entry name" value="SusC/RagA family TonB-linked outer membrane protein"/>
    <property type="match status" value="1"/>
</dbReference>
<dbReference type="Gene3D" id="2.170.130.10">
    <property type="entry name" value="TonB-dependent receptor, plug domain"/>
    <property type="match status" value="1"/>
</dbReference>
<keyword evidence="6 8" id="KW-0472">Membrane</keyword>
<dbReference type="Gene3D" id="2.40.170.20">
    <property type="entry name" value="TonB-dependent receptor, beta-barrel domain"/>
    <property type="match status" value="1"/>
</dbReference>
<protein>
    <submittedName>
        <fullName evidence="13">TonB-linked outer membrane protein, SusC/RagA family</fullName>
    </submittedName>
</protein>
<dbReference type="InterPro" id="IPR023996">
    <property type="entry name" value="TonB-dep_OMP_SusC/RagA"/>
</dbReference>
<dbReference type="NCBIfam" id="TIGR04057">
    <property type="entry name" value="SusC_RagA_signa"/>
    <property type="match status" value="1"/>
</dbReference>
<keyword evidence="4 8" id="KW-0812">Transmembrane</keyword>
<evidence type="ECO:0000256" key="1">
    <source>
        <dbReference type="ARBA" id="ARBA00004571"/>
    </source>
</evidence>
<comment type="similarity">
    <text evidence="8 9">Belongs to the TonB-dependent receptor family.</text>
</comment>
<keyword evidence="7 8" id="KW-0998">Cell outer membrane</keyword>
<dbReference type="Pfam" id="PF00593">
    <property type="entry name" value="TonB_dep_Rec_b-barrel"/>
    <property type="match status" value="1"/>
</dbReference>